<comment type="caution">
    <text evidence="9">The sequence shown here is derived from an EMBL/GenBank/DDBJ whole genome shotgun (WGS) entry which is preliminary data.</text>
</comment>
<keyword evidence="7" id="KW-0670">Pyruvate</keyword>
<evidence type="ECO:0000313" key="10">
    <source>
        <dbReference type="Proteomes" id="UP000553059"/>
    </source>
</evidence>
<dbReference type="GO" id="GO:0008792">
    <property type="term" value="F:arginine decarboxylase activity"/>
    <property type="evidence" value="ECO:0007669"/>
    <property type="project" value="UniProtKB-EC"/>
</dbReference>
<sequence length="195" mass="21637">MNQGIYGQFPVIGNMIPKDYVVTKGYGDTDINSGNKYPWKTGSFDSACVMAGIENFNIVKYTSILPPEATEIPIEQARALYHPGAVMGTIMAQVNGYKGERICAGVGRIQVRRNYDGLYIAGYAAEYIGDGDEQVAKRSLHESLLSMVFRRFNSHDVTVFNERLCIQEHMIKHRYGTVIAVIGFLNSIYPVIGGL</sequence>
<evidence type="ECO:0000256" key="4">
    <source>
        <dbReference type="ARBA" id="ARBA00014727"/>
    </source>
</evidence>
<evidence type="ECO:0000256" key="3">
    <source>
        <dbReference type="ARBA" id="ARBA00012426"/>
    </source>
</evidence>
<proteinExistence type="inferred from homology"/>
<evidence type="ECO:0000313" key="9">
    <source>
        <dbReference type="EMBL" id="HHY28240.1"/>
    </source>
</evidence>
<comment type="similarity">
    <text evidence="2">Belongs to the pyruvoyl-dependent arginine decarboxylase family.</text>
</comment>
<gene>
    <name evidence="9" type="ORF">GX523_16160</name>
</gene>
<comment type="catalytic activity">
    <reaction evidence="8">
        <text>L-arginine + H(+) = agmatine + CO2</text>
        <dbReference type="Rhea" id="RHEA:17641"/>
        <dbReference type="ChEBI" id="CHEBI:15378"/>
        <dbReference type="ChEBI" id="CHEBI:16526"/>
        <dbReference type="ChEBI" id="CHEBI:32682"/>
        <dbReference type="ChEBI" id="CHEBI:58145"/>
        <dbReference type="EC" id="4.1.1.19"/>
    </reaction>
</comment>
<evidence type="ECO:0000256" key="5">
    <source>
        <dbReference type="ARBA" id="ARBA00022793"/>
    </source>
</evidence>
<dbReference type="PANTHER" id="PTHR40438">
    <property type="entry name" value="PYRUVOYL-DEPENDENT ARGININE DECARBOXYLASE"/>
    <property type="match status" value="1"/>
</dbReference>
<accession>A0A7C7DC47</accession>
<dbReference type="AlphaFoldDB" id="A0A7C7DC47"/>
<evidence type="ECO:0000256" key="1">
    <source>
        <dbReference type="ARBA" id="ARBA00001928"/>
    </source>
</evidence>
<evidence type="ECO:0000256" key="2">
    <source>
        <dbReference type="ARBA" id="ARBA00008611"/>
    </source>
</evidence>
<dbReference type="InterPro" id="IPR016105">
    <property type="entry name" value="Pyr-dep_his/arg-deCO2ase_sand"/>
</dbReference>
<evidence type="ECO:0000256" key="6">
    <source>
        <dbReference type="ARBA" id="ARBA00023239"/>
    </source>
</evidence>
<dbReference type="InterPro" id="IPR002724">
    <property type="entry name" value="Pyruvoyl-dep_arg_deCO2ase"/>
</dbReference>
<name>A0A7C7DC47_9FIRM</name>
<dbReference type="EMBL" id="DUTF01000349">
    <property type="protein sequence ID" value="HHY28240.1"/>
    <property type="molecule type" value="Genomic_DNA"/>
</dbReference>
<comment type="cofactor">
    <cofactor evidence="1">
        <name>pyruvate</name>
        <dbReference type="ChEBI" id="CHEBI:15361"/>
    </cofactor>
</comment>
<keyword evidence="5" id="KW-0210">Decarboxylase</keyword>
<dbReference type="GO" id="GO:0006527">
    <property type="term" value="P:L-arginine catabolic process"/>
    <property type="evidence" value="ECO:0007669"/>
    <property type="project" value="InterPro"/>
</dbReference>
<dbReference type="PANTHER" id="PTHR40438:SF1">
    <property type="entry name" value="PYRUVOYL-DEPENDENT ARGININE DECARBOXYLASE"/>
    <property type="match status" value="1"/>
</dbReference>
<dbReference type="SUPFAM" id="SSF56271">
    <property type="entry name" value="Pyruvoyl-dependent histidine and arginine decarboxylases"/>
    <property type="match status" value="1"/>
</dbReference>
<dbReference type="Pfam" id="PF01862">
    <property type="entry name" value="PvlArgDC"/>
    <property type="match status" value="1"/>
</dbReference>
<dbReference type="Proteomes" id="UP000553059">
    <property type="component" value="Unassembled WGS sequence"/>
</dbReference>
<dbReference type="InterPro" id="IPR016104">
    <property type="entry name" value="Pyr-dep_his/arg-deCO2ase"/>
</dbReference>
<dbReference type="SFLD" id="SFLDG01170">
    <property type="entry name" value="Pyruvoyl-dependent_arginine_de"/>
    <property type="match status" value="1"/>
</dbReference>
<keyword evidence="6" id="KW-0456">Lyase</keyword>
<protein>
    <recommendedName>
        <fullName evidence="4">Pyruvoyl-dependent arginine decarboxylase AaxB</fullName>
        <ecNumber evidence="3">4.1.1.19</ecNumber>
    </recommendedName>
</protein>
<evidence type="ECO:0000256" key="7">
    <source>
        <dbReference type="ARBA" id="ARBA00023317"/>
    </source>
</evidence>
<dbReference type="EC" id="4.1.1.19" evidence="3"/>
<organism evidence="9 10">
    <name type="scientific">Desulfitobacterium dehalogenans</name>
    <dbReference type="NCBI Taxonomy" id="36854"/>
    <lineage>
        <taxon>Bacteria</taxon>
        <taxon>Bacillati</taxon>
        <taxon>Bacillota</taxon>
        <taxon>Clostridia</taxon>
        <taxon>Eubacteriales</taxon>
        <taxon>Desulfitobacteriaceae</taxon>
        <taxon>Desulfitobacterium</taxon>
    </lineage>
</organism>
<dbReference type="Gene3D" id="3.50.20.10">
    <property type="entry name" value="Pyruvoyl-Dependent Histidine Decarboxylase, subunit B"/>
    <property type="match status" value="1"/>
</dbReference>
<evidence type="ECO:0000256" key="8">
    <source>
        <dbReference type="ARBA" id="ARBA00049309"/>
    </source>
</evidence>
<reference evidence="9 10" key="1">
    <citation type="journal article" date="2020" name="Biotechnol. Biofuels">
        <title>New insights from the biogas microbiome by comprehensive genome-resolved metagenomics of nearly 1600 species originating from multiple anaerobic digesters.</title>
        <authorList>
            <person name="Campanaro S."/>
            <person name="Treu L."/>
            <person name="Rodriguez-R L.M."/>
            <person name="Kovalovszki A."/>
            <person name="Ziels R.M."/>
            <person name="Maus I."/>
            <person name="Zhu X."/>
            <person name="Kougias P.G."/>
            <person name="Basile A."/>
            <person name="Luo G."/>
            <person name="Schluter A."/>
            <person name="Konstantinidis K.T."/>
            <person name="Angelidaki I."/>
        </authorList>
    </citation>
    <scope>NUCLEOTIDE SEQUENCE [LARGE SCALE GENOMIC DNA]</scope>
    <source>
        <strain evidence="9">AS05jafATM_4</strain>
    </source>
</reference>